<reference evidence="1" key="1">
    <citation type="submission" date="2023-06" db="EMBL/GenBank/DDBJ databases">
        <title>Genomic Diversity of Vibrio spp. and Metagenomic Analysis of Pathogens in Florida Gulf Coastal Waters Following Hurricane Ian.</title>
        <authorList>
            <person name="Brumfield K.D."/>
        </authorList>
    </citation>
    <scope>NUCLEOTIDE SEQUENCE</scope>
    <source>
        <strain evidence="1">WBS2B-138</strain>
    </source>
</reference>
<gene>
    <name evidence="1" type="ORF">QX249_10225</name>
</gene>
<evidence type="ECO:0000313" key="2">
    <source>
        <dbReference type="Proteomes" id="UP001253193"/>
    </source>
</evidence>
<dbReference type="EMBL" id="JAUHGG010000003">
    <property type="protein sequence ID" value="MDS1821035.1"/>
    <property type="molecule type" value="Genomic_DNA"/>
</dbReference>
<comment type="caution">
    <text evidence="1">The sequence shown here is derived from an EMBL/GenBank/DDBJ whole genome shotgun (WGS) entry which is preliminary data.</text>
</comment>
<accession>A0AAW8Q036</accession>
<dbReference type="RefSeq" id="WP_311019837.1">
    <property type="nucleotide sequence ID" value="NZ_JAUHGG010000003.1"/>
</dbReference>
<proteinExistence type="predicted"/>
<organism evidence="1 2">
    <name type="scientific">Vibrio parahaemolyticus</name>
    <dbReference type="NCBI Taxonomy" id="670"/>
    <lineage>
        <taxon>Bacteria</taxon>
        <taxon>Pseudomonadati</taxon>
        <taxon>Pseudomonadota</taxon>
        <taxon>Gammaproteobacteria</taxon>
        <taxon>Vibrionales</taxon>
        <taxon>Vibrionaceae</taxon>
        <taxon>Vibrio</taxon>
    </lineage>
</organism>
<dbReference type="AlphaFoldDB" id="A0AAW8Q036"/>
<dbReference type="Gene3D" id="6.20.20.10">
    <property type="match status" value="1"/>
</dbReference>
<protein>
    <submittedName>
        <fullName evidence="1">Uncharacterized protein</fullName>
    </submittedName>
</protein>
<name>A0AAW8Q036_VIBPH</name>
<evidence type="ECO:0000313" key="1">
    <source>
        <dbReference type="EMBL" id="MDS1821035.1"/>
    </source>
</evidence>
<sequence length="154" mass="17465">MKIVDIFESVTCSRCGGTGEYSYNQRMGRTCLKCLGATKTLTKRGHAAYGYYLAARQIKPSEVAVGQRVVFYDGIRTVNEISIKDDGDYIFRTKKCDYHMPPTATSIRRMAKENELEEVFLPFQSHLTKTGRIAKKFAPLYENDKAAQAFMPNK</sequence>
<dbReference type="Proteomes" id="UP001253193">
    <property type="component" value="Unassembled WGS sequence"/>
</dbReference>